<dbReference type="GO" id="GO:0097192">
    <property type="term" value="P:extrinsic apoptotic signaling pathway in absence of ligand"/>
    <property type="evidence" value="ECO:0007669"/>
    <property type="project" value="TreeGrafter"/>
</dbReference>
<feature type="domain" description="Bcl-2 Bcl-2 homology region 1-3" evidence="3">
    <location>
        <begin position="71"/>
        <end position="172"/>
    </location>
</feature>
<keyword evidence="5" id="KW-1185">Reference proteome</keyword>
<dbReference type="CDD" id="cd06845">
    <property type="entry name" value="Bcl-2_like"/>
    <property type="match status" value="1"/>
</dbReference>
<dbReference type="GeneTree" id="ENSGT00940000173945"/>
<dbReference type="STRING" id="1676925.ENSPKIP00000002199"/>
<dbReference type="PANTHER" id="PTHR11256">
    <property type="entry name" value="BCL-2 RELATED"/>
    <property type="match status" value="1"/>
</dbReference>
<dbReference type="PRINTS" id="PR01862">
    <property type="entry name" value="BCL2FAMILY"/>
</dbReference>
<evidence type="ECO:0000313" key="4">
    <source>
        <dbReference type="Ensembl" id="ENSPKIP00000002199.1"/>
    </source>
</evidence>
<dbReference type="InterPro" id="IPR026298">
    <property type="entry name" value="Bcl-2_fam"/>
</dbReference>
<dbReference type="Pfam" id="PF00452">
    <property type="entry name" value="Bcl-2"/>
    <property type="match status" value="1"/>
</dbReference>
<protein>
    <recommendedName>
        <fullName evidence="3">Bcl-2 Bcl-2 homology region 1-3 domain-containing protein</fullName>
    </recommendedName>
</protein>
<dbReference type="SMART" id="SM00337">
    <property type="entry name" value="BCL"/>
    <property type="match status" value="1"/>
</dbReference>
<proteinExistence type="inferred from homology"/>
<dbReference type="InterPro" id="IPR002475">
    <property type="entry name" value="Bcl2-like"/>
</dbReference>
<dbReference type="AlphaFoldDB" id="A0A3B3Q8Q8"/>
<dbReference type="Ensembl" id="ENSPKIT00000026140.1">
    <property type="protein sequence ID" value="ENSPKIP00000002199.1"/>
    <property type="gene ID" value="ENSPKIG00000020182.1"/>
</dbReference>
<dbReference type="PROSITE" id="PS50062">
    <property type="entry name" value="BCL2_FAMILY"/>
    <property type="match status" value="1"/>
</dbReference>
<comment type="similarity">
    <text evidence="1">Belongs to the Bcl-2 family.</text>
</comment>
<organism evidence="4 5">
    <name type="scientific">Paramormyrops kingsleyae</name>
    <dbReference type="NCBI Taxonomy" id="1676925"/>
    <lineage>
        <taxon>Eukaryota</taxon>
        <taxon>Metazoa</taxon>
        <taxon>Chordata</taxon>
        <taxon>Craniata</taxon>
        <taxon>Vertebrata</taxon>
        <taxon>Euteleostomi</taxon>
        <taxon>Actinopterygii</taxon>
        <taxon>Neopterygii</taxon>
        <taxon>Teleostei</taxon>
        <taxon>Osteoglossocephala</taxon>
        <taxon>Osteoglossomorpha</taxon>
        <taxon>Osteoglossiformes</taxon>
        <taxon>Mormyridae</taxon>
        <taxon>Paramormyrops</taxon>
    </lineage>
</organism>
<dbReference type="Gene3D" id="1.10.437.10">
    <property type="entry name" value="Blc2-like"/>
    <property type="match status" value="1"/>
</dbReference>
<dbReference type="PANTHER" id="PTHR11256:SF61">
    <property type="entry name" value="BCL2-LIKE 10"/>
    <property type="match status" value="1"/>
</dbReference>
<evidence type="ECO:0000256" key="2">
    <source>
        <dbReference type="ARBA" id="ARBA00022703"/>
    </source>
</evidence>
<dbReference type="InterPro" id="IPR036834">
    <property type="entry name" value="Bcl-2-like_sf"/>
</dbReference>
<dbReference type="GO" id="GO:0051400">
    <property type="term" value="F:BH domain binding"/>
    <property type="evidence" value="ECO:0007669"/>
    <property type="project" value="TreeGrafter"/>
</dbReference>
<dbReference type="GO" id="GO:0042981">
    <property type="term" value="P:regulation of apoptotic process"/>
    <property type="evidence" value="ECO:0007669"/>
    <property type="project" value="InterPro"/>
</dbReference>
<keyword evidence="2" id="KW-0053">Apoptosis</keyword>
<dbReference type="Proteomes" id="UP000261540">
    <property type="component" value="Unplaced"/>
</dbReference>
<accession>A0A3B3Q8Q8</accession>
<dbReference type="InterPro" id="IPR046371">
    <property type="entry name" value="Bcl-2_BH1-3"/>
</dbReference>
<name>A0A3B3Q8Q8_9TELE</name>
<reference evidence="4" key="1">
    <citation type="submission" date="2025-08" db="UniProtKB">
        <authorList>
            <consortium name="Ensembl"/>
        </authorList>
    </citation>
    <scope>IDENTIFICATION</scope>
</reference>
<sequence length="245" mass="28139">MGMLKFACAAGVMAAAAGTAYLYRRFRKTPEQEEVNMATSLRDETLMVANDYMDFCIGIKRTPPSESAKAMRYMAKEVEKEYEFRLRRLVRFFFITSGFNTWTELKNVMLEMVGHESMSWSQIVTLFAFTGILAVQLSNVDEDVACSRRLAEMITDVLLGEKEEWIIQNGGWRGFVDYVHTAKPGYPDSPVKRALLAAANVTIAFLLVRYSISFPCYSEKCFPERFLIKFFLIYVHMVHCCFPHD</sequence>
<evidence type="ECO:0000256" key="1">
    <source>
        <dbReference type="ARBA" id="ARBA00009458"/>
    </source>
</evidence>
<evidence type="ECO:0000259" key="3">
    <source>
        <dbReference type="SMART" id="SM00337"/>
    </source>
</evidence>
<dbReference type="GO" id="GO:0005741">
    <property type="term" value="C:mitochondrial outer membrane"/>
    <property type="evidence" value="ECO:0007669"/>
    <property type="project" value="TreeGrafter"/>
</dbReference>
<reference evidence="4" key="2">
    <citation type="submission" date="2025-09" db="UniProtKB">
        <authorList>
            <consortium name="Ensembl"/>
        </authorList>
    </citation>
    <scope>IDENTIFICATION</scope>
</reference>
<evidence type="ECO:0000313" key="5">
    <source>
        <dbReference type="Proteomes" id="UP000261540"/>
    </source>
</evidence>
<dbReference type="GO" id="GO:0008630">
    <property type="term" value="P:intrinsic apoptotic signaling pathway in response to DNA damage"/>
    <property type="evidence" value="ECO:0007669"/>
    <property type="project" value="TreeGrafter"/>
</dbReference>
<dbReference type="SUPFAM" id="SSF56854">
    <property type="entry name" value="Bcl-2 inhibitors of programmed cell death"/>
    <property type="match status" value="1"/>
</dbReference>
<dbReference type="GO" id="GO:0001836">
    <property type="term" value="P:release of cytochrome c from mitochondria"/>
    <property type="evidence" value="ECO:0007669"/>
    <property type="project" value="TreeGrafter"/>
</dbReference>